<dbReference type="GO" id="GO:0016192">
    <property type="term" value="P:vesicle-mediated transport"/>
    <property type="evidence" value="ECO:0007669"/>
    <property type="project" value="InterPro"/>
</dbReference>
<organism evidence="4 5">
    <name type="scientific">Dimorphilus gyrociliatus</name>
    <dbReference type="NCBI Taxonomy" id="2664684"/>
    <lineage>
        <taxon>Eukaryota</taxon>
        <taxon>Metazoa</taxon>
        <taxon>Spiralia</taxon>
        <taxon>Lophotrochozoa</taxon>
        <taxon>Annelida</taxon>
        <taxon>Polychaeta</taxon>
        <taxon>Polychaeta incertae sedis</taxon>
        <taxon>Dinophilidae</taxon>
        <taxon>Dimorphilus</taxon>
    </lineage>
</organism>
<protein>
    <recommendedName>
        <fullName evidence="3">Syntaxin N-terminal domain-containing protein</fullName>
    </recommendedName>
</protein>
<dbReference type="OrthoDB" id="75754at2759"/>
<proteinExistence type="predicted"/>
<evidence type="ECO:0000256" key="2">
    <source>
        <dbReference type="SAM" id="Phobius"/>
    </source>
</evidence>
<evidence type="ECO:0000313" key="4">
    <source>
        <dbReference type="EMBL" id="CAD5118274.1"/>
    </source>
</evidence>
<evidence type="ECO:0000313" key="5">
    <source>
        <dbReference type="Proteomes" id="UP000549394"/>
    </source>
</evidence>
<keyword evidence="5" id="KW-1185">Reference proteome</keyword>
<dbReference type="GO" id="GO:0016020">
    <property type="term" value="C:membrane"/>
    <property type="evidence" value="ECO:0007669"/>
    <property type="project" value="InterPro"/>
</dbReference>
<dbReference type="Gene3D" id="1.20.58.70">
    <property type="match status" value="1"/>
</dbReference>
<dbReference type="AlphaFoldDB" id="A0A7I8VPW5"/>
<feature type="region of interest" description="Disordered" evidence="1">
    <location>
        <begin position="1"/>
        <end position="21"/>
    </location>
</feature>
<feature type="domain" description="Syntaxin N-terminal" evidence="3">
    <location>
        <begin position="99"/>
        <end position="214"/>
    </location>
</feature>
<dbReference type="InterPro" id="IPR010989">
    <property type="entry name" value="SNARE"/>
</dbReference>
<keyword evidence="2" id="KW-0472">Membrane</keyword>
<dbReference type="EMBL" id="CAJFCJ010000008">
    <property type="protein sequence ID" value="CAD5118274.1"/>
    <property type="molecule type" value="Genomic_DNA"/>
</dbReference>
<dbReference type="SUPFAM" id="SSF47661">
    <property type="entry name" value="t-snare proteins"/>
    <property type="match status" value="1"/>
</dbReference>
<dbReference type="InterPro" id="IPR006011">
    <property type="entry name" value="Syntaxin_N"/>
</dbReference>
<feature type="transmembrane region" description="Helical" evidence="2">
    <location>
        <begin position="298"/>
        <end position="321"/>
    </location>
</feature>
<name>A0A7I8VPW5_9ANNE</name>
<keyword evidence="2" id="KW-1133">Transmembrane helix</keyword>
<evidence type="ECO:0000259" key="3">
    <source>
        <dbReference type="Pfam" id="PF14523"/>
    </source>
</evidence>
<comment type="caution">
    <text evidence="4">The sequence shown here is derived from an EMBL/GenBank/DDBJ whole genome shotgun (WGS) entry which is preliminary data.</text>
</comment>
<dbReference type="Pfam" id="PF14523">
    <property type="entry name" value="Syntaxin_2"/>
    <property type="match status" value="1"/>
</dbReference>
<gene>
    <name evidence="4" type="ORF">DGYR_LOCUS6676</name>
</gene>
<keyword evidence="2" id="KW-0812">Transmembrane</keyword>
<evidence type="ECO:0000256" key="1">
    <source>
        <dbReference type="SAM" id="MobiDB-lite"/>
    </source>
</evidence>
<sequence>MNITSSNPDFERRDSKDSMCGSLKDNAAPMLLYSPIGYESDQSLSGDIPSIVVSSHTNQRMVENFSQISKPSDLNPDPNSVKDFRTACSYLVNVTAMVNTAYITLGRLVKQIGTGRDNITVRDKIHQTSSTTNTLIGSTKLLFEKVRGFNLVDGTERDSWIKLKDDFKGTVQSYHDMQELVARKMKQAPPLASQKAAMEDLLRWNDSSDEEEQLEVREKVNQIGGLHGENSFVNEHNNRILQMEADIVDVNEVFNETPNVQPSKVSCVPASESTPLLQSNSSEIRVSGSSRISRKVKIGLVITCLFLIIIFVAVLLLVLVFHF</sequence>
<dbReference type="Proteomes" id="UP000549394">
    <property type="component" value="Unassembled WGS sequence"/>
</dbReference>
<accession>A0A7I8VPW5</accession>
<reference evidence="4 5" key="1">
    <citation type="submission" date="2020-08" db="EMBL/GenBank/DDBJ databases">
        <authorList>
            <person name="Hejnol A."/>
        </authorList>
    </citation>
    <scope>NUCLEOTIDE SEQUENCE [LARGE SCALE GENOMIC DNA]</scope>
</reference>